<organism evidence="1 2">
    <name type="scientific">Rhodopirellula islandica</name>
    <dbReference type="NCBI Taxonomy" id="595434"/>
    <lineage>
        <taxon>Bacteria</taxon>
        <taxon>Pseudomonadati</taxon>
        <taxon>Planctomycetota</taxon>
        <taxon>Planctomycetia</taxon>
        <taxon>Pirellulales</taxon>
        <taxon>Pirellulaceae</taxon>
        <taxon>Rhodopirellula</taxon>
    </lineage>
</organism>
<comment type="caution">
    <text evidence="1">The sequence shown here is derived from an EMBL/GenBank/DDBJ whole genome shotgun (WGS) entry which is preliminary data.</text>
</comment>
<protein>
    <submittedName>
        <fullName evidence="1">Uncharacterized protein</fullName>
    </submittedName>
</protein>
<dbReference type="EMBL" id="LECT01000029">
    <property type="protein sequence ID" value="KLU04172.1"/>
    <property type="molecule type" value="Genomic_DNA"/>
</dbReference>
<reference evidence="1" key="1">
    <citation type="submission" date="2015-05" db="EMBL/GenBank/DDBJ databases">
        <title>Permanent draft genome of Rhodopirellula islandicus K833.</title>
        <authorList>
            <person name="Kizina J."/>
            <person name="Richter M."/>
            <person name="Glockner F.O."/>
            <person name="Harder J."/>
        </authorList>
    </citation>
    <scope>NUCLEOTIDE SEQUENCE [LARGE SCALE GENOMIC DNA]</scope>
    <source>
        <strain evidence="1">K833</strain>
    </source>
</reference>
<sequence>MPIANRRPHPTVRHANKTEKAHFNTASSVEWAFDSQKGNLLPISR</sequence>
<proteinExistence type="predicted"/>
<dbReference type="PATRIC" id="fig|595434.4.peg.3570"/>
<dbReference type="STRING" id="595434.RISK_003758"/>
<dbReference type="AlphaFoldDB" id="A0A0J1BC29"/>
<evidence type="ECO:0000313" key="1">
    <source>
        <dbReference type="EMBL" id="KLU04172.1"/>
    </source>
</evidence>
<name>A0A0J1BC29_RHOIS</name>
<evidence type="ECO:0000313" key="2">
    <source>
        <dbReference type="Proteomes" id="UP000036367"/>
    </source>
</evidence>
<dbReference type="Proteomes" id="UP000036367">
    <property type="component" value="Unassembled WGS sequence"/>
</dbReference>
<accession>A0A0J1BC29</accession>
<gene>
    <name evidence="1" type="ORF">RISK_003758</name>
</gene>
<keyword evidence="2" id="KW-1185">Reference proteome</keyword>